<dbReference type="InterPro" id="IPR020846">
    <property type="entry name" value="MFS_dom"/>
</dbReference>
<name>A0A6P2UNP7_BURL3</name>
<dbReference type="Gene3D" id="1.20.1720.10">
    <property type="entry name" value="Multidrug resistance protein D"/>
    <property type="match status" value="1"/>
</dbReference>
<dbReference type="PANTHER" id="PTHR42718:SF9">
    <property type="entry name" value="MAJOR FACILITATOR SUPERFAMILY MULTIDRUG TRANSPORTER MFSC"/>
    <property type="match status" value="1"/>
</dbReference>
<dbReference type="RefSeq" id="WP_174950774.1">
    <property type="nucleotide sequence ID" value="NZ_CABVQH010000007.1"/>
</dbReference>
<dbReference type="GO" id="GO:0005886">
    <property type="term" value="C:plasma membrane"/>
    <property type="evidence" value="ECO:0007669"/>
    <property type="project" value="UniProtKB-SubCell"/>
</dbReference>
<feature type="transmembrane region" description="Helical" evidence="9">
    <location>
        <begin position="205"/>
        <end position="224"/>
    </location>
</feature>
<feature type="transmembrane region" description="Helical" evidence="9">
    <location>
        <begin position="376"/>
        <end position="395"/>
    </location>
</feature>
<protein>
    <submittedName>
        <fullName evidence="11">DSBA oxidoreductase</fullName>
    </submittedName>
</protein>
<dbReference type="GO" id="GO:1990961">
    <property type="term" value="P:xenobiotic detoxification by transmembrane export across the plasma membrane"/>
    <property type="evidence" value="ECO:0007669"/>
    <property type="project" value="UniProtKB-ARBA"/>
</dbReference>
<comment type="similarity">
    <text evidence="2">Belongs to the major facilitator superfamily. EmrB family.</text>
</comment>
<dbReference type="InterPro" id="IPR011701">
    <property type="entry name" value="MFS"/>
</dbReference>
<accession>A0A6P2UNP7</accession>
<evidence type="ECO:0000256" key="9">
    <source>
        <dbReference type="SAM" id="Phobius"/>
    </source>
</evidence>
<feature type="transmembrane region" description="Helical" evidence="9">
    <location>
        <begin position="57"/>
        <end position="76"/>
    </location>
</feature>
<feature type="transmembrane region" description="Helical" evidence="9">
    <location>
        <begin position="171"/>
        <end position="193"/>
    </location>
</feature>
<keyword evidence="6 9" id="KW-0812">Transmembrane</keyword>
<dbReference type="SUPFAM" id="SSF103473">
    <property type="entry name" value="MFS general substrate transporter"/>
    <property type="match status" value="1"/>
</dbReference>
<dbReference type="GO" id="GO:0015721">
    <property type="term" value="P:bile acid and bile salt transport"/>
    <property type="evidence" value="ECO:0007669"/>
    <property type="project" value="UniProtKB-ARBA"/>
</dbReference>
<feature type="domain" description="Major facilitator superfamily (MFS) profile" evidence="10">
    <location>
        <begin position="19"/>
        <end position="506"/>
    </location>
</feature>
<dbReference type="PANTHER" id="PTHR42718">
    <property type="entry name" value="MAJOR FACILITATOR SUPERFAMILY MULTIDRUG TRANSPORTER MFSC"/>
    <property type="match status" value="1"/>
</dbReference>
<evidence type="ECO:0000256" key="4">
    <source>
        <dbReference type="ARBA" id="ARBA00022475"/>
    </source>
</evidence>
<evidence type="ECO:0000313" key="11">
    <source>
        <dbReference type="EMBL" id="VWC70744.1"/>
    </source>
</evidence>
<dbReference type="Pfam" id="PF07690">
    <property type="entry name" value="MFS_1"/>
    <property type="match status" value="1"/>
</dbReference>
<feature type="transmembrane region" description="Helical" evidence="9">
    <location>
        <begin position="276"/>
        <end position="298"/>
    </location>
</feature>
<feature type="transmembrane region" description="Helical" evidence="9">
    <location>
        <begin position="483"/>
        <end position="500"/>
    </location>
</feature>
<feature type="transmembrane region" description="Helical" evidence="9">
    <location>
        <begin position="230"/>
        <end position="255"/>
    </location>
</feature>
<feature type="transmembrane region" description="Helical" evidence="9">
    <location>
        <begin position="16"/>
        <end position="37"/>
    </location>
</feature>
<dbReference type="GO" id="GO:0022857">
    <property type="term" value="F:transmembrane transporter activity"/>
    <property type="evidence" value="ECO:0007669"/>
    <property type="project" value="InterPro"/>
</dbReference>
<evidence type="ECO:0000256" key="2">
    <source>
        <dbReference type="ARBA" id="ARBA00008537"/>
    </source>
</evidence>
<dbReference type="FunFam" id="1.20.1720.10:FF:000002">
    <property type="entry name" value="Multidrug resistance protein B"/>
    <property type="match status" value="1"/>
</dbReference>
<proteinExistence type="inferred from homology"/>
<organism evidence="11 12">
    <name type="scientific">Burkholderia lata (strain ATCC 17760 / DSM 23089 / LMG 22485 / NCIMB 9086 / R18194 / 383)</name>
    <dbReference type="NCBI Taxonomy" id="482957"/>
    <lineage>
        <taxon>Bacteria</taxon>
        <taxon>Pseudomonadati</taxon>
        <taxon>Pseudomonadota</taxon>
        <taxon>Betaproteobacteria</taxon>
        <taxon>Burkholderiales</taxon>
        <taxon>Burkholderiaceae</taxon>
        <taxon>Burkholderia</taxon>
        <taxon>Burkholderia cepacia complex</taxon>
    </lineage>
</organism>
<comment type="subcellular location">
    <subcellularLocation>
        <location evidence="1">Cell inner membrane</location>
        <topology evidence="1">Multi-pass membrane protein</topology>
    </subcellularLocation>
</comment>
<dbReference type="Gene3D" id="1.20.1250.20">
    <property type="entry name" value="MFS general substrate transporter like domains"/>
    <property type="match status" value="1"/>
</dbReference>
<feature type="transmembrane region" description="Helical" evidence="9">
    <location>
        <begin position="110"/>
        <end position="132"/>
    </location>
</feature>
<dbReference type="PROSITE" id="PS50850">
    <property type="entry name" value="MFS"/>
    <property type="match status" value="1"/>
</dbReference>
<evidence type="ECO:0000256" key="7">
    <source>
        <dbReference type="ARBA" id="ARBA00022989"/>
    </source>
</evidence>
<keyword evidence="7 9" id="KW-1133">Transmembrane helix</keyword>
<feature type="transmembrane region" description="Helical" evidence="9">
    <location>
        <begin position="310"/>
        <end position="327"/>
    </location>
</feature>
<evidence type="ECO:0000256" key="5">
    <source>
        <dbReference type="ARBA" id="ARBA00022519"/>
    </source>
</evidence>
<keyword evidence="8 9" id="KW-0472">Membrane</keyword>
<evidence type="ECO:0000256" key="1">
    <source>
        <dbReference type="ARBA" id="ARBA00004429"/>
    </source>
</evidence>
<evidence type="ECO:0000256" key="8">
    <source>
        <dbReference type="ARBA" id="ARBA00023136"/>
    </source>
</evidence>
<evidence type="ECO:0000256" key="6">
    <source>
        <dbReference type="ARBA" id="ARBA00022692"/>
    </source>
</evidence>
<keyword evidence="3" id="KW-0813">Transport</keyword>
<sequence length="519" mass="55491">MAQAPVSHPPLQGGQLVLGTIAVSLAVFMNVLDTSIANVAIPTISGDLGVSSDQGTWVITSFAVANAISVPLTGWLTDRFGQVRLFLASIILFVISSWMCGLAPTLPFLLASRVLQGAVAGPMIPLSQALLLSSYPRAKAPMALALWAMTTLIAPVAGPILGGWISDNYSWPWIFYVNIPVGIAAAAATWAIYRNRESAVRRAPIDGVGLALLVIWVGSLQIMLDKGKDLDWFASTTIIVLALTAVIAFAFFVIWELTAEHPVVDLSLFRMRNFTGGTVALSIGYGLYFGNLVLLPLWLQTQIGYTATDAGLVMAPVGLFAILLSPLTGKYLPRTDPRFISTASFLTFALCFWMRSRYTTGVDEWSLTLPTLVQGIAMAGFFIPLVSITLSGLPGHRIPAASGLSNFVRIMCGGIGTSIFQTAWDHRNNFHHAQLVEQTNVYNPTFNQAVTQMGNLGLTPDQAHGLINNMATQQAAQLGVNDLFYISAAIFVLLIGLIWITKPERSGGGDAGAAASAAH</sequence>
<dbReference type="AlphaFoldDB" id="A0A6P2UNP7"/>
<dbReference type="InterPro" id="IPR004638">
    <property type="entry name" value="EmrB-like"/>
</dbReference>
<dbReference type="CDD" id="cd17503">
    <property type="entry name" value="MFS_LmrB_MDR_like"/>
    <property type="match status" value="1"/>
</dbReference>
<keyword evidence="4" id="KW-1003">Cell membrane</keyword>
<dbReference type="InterPro" id="IPR036259">
    <property type="entry name" value="MFS_trans_sf"/>
</dbReference>
<evidence type="ECO:0000256" key="3">
    <source>
        <dbReference type="ARBA" id="ARBA00022448"/>
    </source>
</evidence>
<feature type="transmembrane region" description="Helical" evidence="9">
    <location>
        <begin position="144"/>
        <end position="165"/>
    </location>
</feature>
<reference evidence="11 12" key="1">
    <citation type="submission" date="2019-09" db="EMBL/GenBank/DDBJ databases">
        <authorList>
            <person name="Depoorter E."/>
        </authorList>
    </citation>
    <scope>NUCLEOTIDE SEQUENCE [LARGE SCALE GENOMIC DNA]</scope>
    <source>
        <strain evidence="11">R-18109</strain>
    </source>
</reference>
<feature type="transmembrane region" description="Helical" evidence="9">
    <location>
        <begin position="83"/>
        <end position="104"/>
    </location>
</feature>
<evidence type="ECO:0000313" key="12">
    <source>
        <dbReference type="Proteomes" id="UP000494260"/>
    </source>
</evidence>
<feature type="transmembrane region" description="Helical" evidence="9">
    <location>
        <begin position="339"/>
        <end position="356"/>
    </location>
</feature>
<dbReference type="EMBL" id="CABVQH010000007">
    <property type="protein sequence ID" value="VWC70744.1"/>
    <property type="molecule type" value="Genomic_DNA"/>
</dbReference>
<dbReference type="Proteomes" id="UP000494260">
    <property type="component" value="Unassembled WGS sequence"/>
</dbReference>
<keyword evidence="5" id="KW-0997">Cell inner membrane</keyword>
<evidence type="ECO:0000259" key="10">
    <source>
        <dbReference type="PROSITE" id="PS50850"/>
    </source>
</evidence>
<dbReference type="NCBIfam" id="TIGR00711">
    <property type="entry name" value="efflux_EmrB"/>
    <property type="match status" value="1"/>
</dbReference>
<gene>
    <name evidence="11" type="ORF">BLA18109_02474</name>
</gene>